<proteinExistence type="predicted"/>
<organism evidence="1">
    <name type="scientific">Boseongicola sp. SB0664_bin_43</name>
    <dbReference type="NCBI Taxonomy" id="2604844"/>
    <lineage>
        <taxon>Bacteria</taxon>
        <taxon>Pseudomonadati</taxon>
        <taxon>Pseudomonadota</taxon>
        <taxon>Alphaproteobacteria</taxon>
        <taxon>Rhodobacterales</taxon>
        <taxon>Paracoccaceae</taxon>
        <taxon>Boseongicola</taxon>
    </lineage>
</organism>
<sequence length="102" mass="11632">MKKRFIVAVEGLTNKEQKLLSAFLAKEGAWWHWIDGFWMIVVSGGSSLDTVAIRDKVKEIGDNPHCIVLQVQGSVSWAGFGPSSDERNMFSWLRNTWSRYND</sequence>
<gene>
    <name evidence="1" type="ORF">F4Y60_02580</name>
</gene>
<comment type="caution">
    <text evidence="1">The sequence shown here is derived from an EMBL/GenBank/DDBJ whole genome shotgun (WGS) entry which is preliminary data.</text>
</comment>
<accession>A0A6B0XWQ0</accession>
<dbReference type="AlphaFoldDB" id="A0A6B0XWQ0"/>
<name>A0A6B0XWQ0_9RHOB</name>
<evidence type="ECO:0000313" key="1">
    <source>
        <dbReference type="EMBL" id="MXY32978.1"/>
    </source>
</evidence>
<reference evidence="1" key="1">
    <citation type="submission" date="2019-09" db="EMBL/GenBank/DDBJ databases">
        <title>Characterisation of the sponge microbiome using genome-centric metagenomics.</title>
        <authorList>
            <person name="Engelberts J.P."/>
            <person name="Robbins S.J."/>
            <person name="De Goeij J.M."/>
            <person name="Aranda M."/>
            <person name="Bell S.C."/>
            <person name="Webster N.S."/>
        </authorList>
    </citation>
    <scope>NUCLEOTIDE SEQUENCE</scope>
    <source>
        <strain evidence="1">SB0664_bin_43</strain>
    </source>
</reference>
<protein>
    <submittedName>
        <fullName evidence="1">Uncharacterized protein</fullName>
    </submittedName>
</protein>
<dbReference type="EMBL" id="VXRY01000098">
    <property type="protein sequence ID" value="MXY32978.1"/>
    <property type="molecule type" value="Genomic_DNA"/>
</dbReference>